<evidence type="ECO:0000313" key="18">
    <source>
        <dbReference type="Proteomes" id="UP000292402"/>
    </source>
</evidence>
<evidence type="ECO:0000256" key="7">
    <source>
        <dbReference type="ARBA" id="ARBA00023002"/>
    </source>
</evidence>
<gene>
    <name evidence="17" type="ORF">AA0114_g12142</name>
</gene>
<keyword evidence="8" id="KW-0186">Copper</keyword>
<evidence type="ECO:0000259" key="16">
    <source>
        <dbReference type="PROSITE" id="PS51164"/>
    </source>
</evidence>
<reference evidence="18" key="1">
    <citation type="journal article" date="2019" name="bioRxiv">
        <title>Genomics, evolutionary history and diagnostics of the Alternaria alternata species group including apple and Asian pear pathotypes.</title>
        <authorList>
            <person name="Armitage A.D."/>
            <person name="Cockerton H.M."/>
            <person name="Sreenivasaprasad S."/>
            <person name="Woodhall J.W."/>
            <person name="Lane C.R."/>
            <person name="Harrison R.J."/>
            <person name="Clarkson J.P."/>
        </authorList>
    </citation>
    <scope>NUCLEOTIDE SEQUENCE [LARGE SCALE GENOMIC DNA]</scope>
    <source>
        <strain evidence="18">FERA 1082</strain>
    </source>
</reference>
<dbReference type="PANTHER" id="PTHR33353">
    <property type="entry name" value="PUTATIVE (AFU_ORTHOLOGUE AFUA_1G12560)-RELATED"/>
    <property type="match status" value="1"/>
</dbReference>
<accession>A0A4Q4M0T1</accession>
<feature type="domain" description="CBM1" evidence="16">
    <location>
        <begin position="314"/>
        <end position="350"/>
    </location>
</feature>
<keyword evidence="3 15" id="KW-0964">Secreted</keyword>
<dbReference type="Pfam" id="PF00734">
    <property type="entry name" value="CBM_1"/>
    <property type="match status" value="1"/>
</dbReference>
<evidence type="ECO:0000256" key="9">
    <source>
        <dbReference type="ARBA" id="ARBA00023033"/>
    </source>
</evidence>
<evidence type="ECO:0000256" key="15">
    <source>
        <dbReference type="RuleBase" id="RU368122"/>
    </source>
</evidence>
<comment type="caution">
    <text evidence="17">The sequence shown here is derived from an EMBL/GenBank/DDBJ whole genome shotgun (WGS) entry which is preliminary data.</text>
</comment>
<proteinExistence type="inferred from homology"/>
<dbReference type="GO" id="GO:0030245">
    <property type="term" value="P:cellulose catabolic process"/>
    <property type="evidence" value="ECO:0007669"/>
    <property type="project" value="UniProtKB-UniRule"/>
</dbReference>
<dbReference type="AlphaFoldDB" id="A0A4Q4M0T1"/>
<evidence type="ECO:0000256" key="11">
    <source>
        <dbReference type="ARBA" id="ARBA00023277"/>
    </source>
</evidence>
<keyword evidence="7" id="KW-0560">Oxidoreductase</keyword>
<organism evidence="17 18">
    <name type="scientific">Alternaria tenuissima</name>
    <dbReference type="NCBI Taxonomy" id="119927"/>
    <lineage>
        <taxon>Eukaryota</taxon>
        <taxon>Fungi</taxon>
        <taxon>Dikarya</taxon>
        <taxon>Ascomycota</taxon>
        <taxon>Pezizomycotina</taxon>
        <taxon>Dothideomycetes</taxon>
        <taxon>Pleosporomycetidae</taxon>
        <taxon>Pleosporales</taxon>
        <taxon>Pleosporineae</taxon>
        <taxon>Pleosporaceae</taxon>
        <taxon>Alternaria</taxon>
        <taxon>Alternaria sect. Alternaria</taxon>
        <taxon>Alternaria alternata complex</taxon>
    </lineage>
</organism>
<dbReference type="EMBL" id="PDXA01000073">
    <property type="protein sequence ID" value="RYN31982.1"/>
    <property type="molecule type" value="Genomic_DNA"/>
</dbReference>
<dbReference type="GO" id="GO:0030248">
    <property type="term" value="F:cellulose binding"/>
    <property type="evidence" value="ECO:0007669"/>
    <property type="project" value="UniProtKB-UniRule"/>
</dbReference>
<dbReference type="CDD" id="cd21175">
    <property type="entry name" value="LPMO_AA9"/>
    <property type="match status" value="1"/>
</dbReference>
<dbReference type="EC" id="1.14.99.56" evidence="15"/>
<keyword evidence="11 15" id="KW-0119">Carbohydrate metabolism</keyword>
<dbReference type="Proteomes" id="UP000292402">
    <property type="component" value="Unassembled WGS sequence"/>
</dbReference>
<dbReference type="InterPro" id="IPR000254">
    <property type="entry name" value="CBD"/>
</dbReference>
<keyword evidence="4" id="KW-0479">Metal-binding</keyword>
<comment type="domain">
    <text evidence="15">Has a modular structure: an endo-beta-1,4-glucanase catalytic module at the N-terminus, a linker rich in serines and threonines, and a C-terminal carbohydrate-binding module (CBM).</text>
</comment>
<comment type="subcellular location">
    <subcellularLocation>
        <location evidence="2 15">Secreted</location>
    </subcellularLocation>
</comment>
<comment type="similarity">
    <text evidence="13">Belongs to the polysaccharide monooxygenase AA9 family.</text>
</comment>
<dbReference type="GO" id="GO:0005576">
    <property type="term" value="C:extracellular region"/>
    <property type="evidence" value="ECO:0007669"/>
    <property type="project" value="UniProtKB-SubCell"/>
</dbReference>
<keyword evidence="9" id="KW-0503">Monooxygenase</keyword>
<comment type="cofactor">
    <cofactor evidence="1">
        <name>Cu(2+)</name>
        <dbReference type="ChEBI" id="CHEBI:29036"/>
    </cofactor>
</comment>
<name>A0A4Q4M0T1_9PLEO</name>
<evidence type="ECO:0000313" key="17">
    <source>
        <dbReference type="EMBL" id="RYN31982.1"/>
    </source>
</evidence>
<dbReference type="SMART" id="SM00236">
    <property type="entry name" value="fCBD"/>
    <property type="match status" value="1"/>
</dbReference>
<dbReference type="GO" id="GO:0008810">
    <property type="term" value="F:cellulase activity"/>
    <property type="evidence" value="ECO:0007669"/>
    <property type="project" value="UniProtKB-UniRule"/>
</dbReference>
<dbReference type="SUPFAM" id="SSF57180">
    <property type="entry name" value="Cellulose-binding domain"/>
    <property type="match status" value="1"/>
</dbReference>
<dbReference type="GO" id="GO:0046872">
    <property type="term" value="F:metal ion binding"/>
    <property type="evidence" value="ECO:0007669"/>
    <property type="project" value="UniProtKB-KW"/>
</dbReference>
<comment type="function">
    <text evidence="15">Lytic polysaccharide monooxygenase (LMPO) that depolymerizes crystalline and amorphous polysaccharides via the oxidation of scissile alpha- or beta-(1-4)-glycosidic bonds, yielding C1 and/or C4 oxidation products. Catalysis by LPMOs requires the reduction of the active-site copper from Cu(II) to Cu(I) by a reducing agent and H(2)O(2) or O(2) as a cosubstrate.</text>
</comment>
<comment type="catalytic activity">
    <reaction evidence="14 15">
        <text>[(1-&gt;4)-beta-D-glucosyl]n+m + reduced acceptor + O2 = 4-dehydro-beta-D-glucosyl-[(1-&gt;4)-beta-D-glucosyl]n-1 + [(1-&gt;4)-beta-D-glucosyl]m + acceptor + H2O.</text>
        <dbReference type="EC" id="1.14.99.56"/>
    </reaction>
</comment>
<protein>
    <recommendedName>
        <fullName evidence="15">AA9 family lytic polysaccharide monooxygenase</fullName>
        <ecNumber evidence="15">1.14.99.56</ecNumber>
    </recommendedName>
    <alternativeName>
        <fullName evidence="15">Endo-beta-1,4-glucanase</fullName>
    </alternativeName>
    <alternativeName>
        <fullName evidence="15">Glycosyl hydrolase 61 family protein</fullName>
    </alternativeName>
</protein>
<dbReference type="Pfam" id="PF03443">
    <property type="entry name" value="AA9"/>
    <property type="match status" value="1"/>
</dbReference>
<evidence type="ECO:0000256" key="2">
    <source>
        <dbReference type="ARBA" id="ARBA00004613"/>
    </source>
</evidence>
<dbReference type="PANTHER" id="PTHR33353:SF36">
    <property type="entry name" value="ENDO-BETA-1,4-GLUCANASE D"/>
    <property type="match status" value="1"/>
</dbReference>
<dbReference type="PROSITE" id="PS51164">
    <property type="entry name" value="CBM1_2"/>
    <property type="match status" value="1"/>
</dbReference>
<dbReference type="InterPro" id="IPR049892">
    <property type="entry name" value="AA9"/>
</dbReference>
<evidence type="ECO:0000256" key="10">
    <source>
        <dbReference type="ARBA" id="ARBA00023157"/>
    </source>
</evidence>
<keyword evidence="5" id="KW-0732">Signal</keyword>
<sequence length="352" mass="36951">MSLKSTLLATTIATQALAHGIIGKFITDGTPNPGFPTDYIYRIQNGNPVPDLAAWSTSATDRGYIEPASVNTPDIICHKDAVPGLLTAKVNAGGTVDFVWPDWPHNVASVLTYIASCGGDCANVDKEALKWIKIDEAGFEDGTWAGQKLMDNDFTWSTKVPETIAPGNYVFRNEIINLHDAATQNVAQLYPQCMNIAIVSDGTDVPQGVPGTDLYTADEAGILFDAEGDAENYSPPGPPMYVPGATSVQTSPALGSAYPTLPAAINSTIATNMPLTSILPITNATATAIATVVPTTLATRTRSAAITTGTASFETVPLYGKCGGKSYSGSKTCVNGSVCRLYGKTYAQCVPN</sequence>
<dbReference type="GO" id="GO:0004497">
    <property type="term" value="F:monooxygenase activity"/>
    <property type="evidence" value="ECO:0007669"/>
    <property type="project" value="UniProtKB-KW"/>
</dbReference>
<evidence type="ECO:0000256" key="1">
    <source>
        <dbReference type="ARBA" id="ARBA00001973"/>
    </source>
</evidence>
<keyword evidence="12 15" id="KW-0624">Polysaccharide degradation</keyword>
<evidence type="ECO:0000256" key="5">
    <source>
        <dbReference type="ARBA" id="ARBA00022729"/>
    </source>
</evidence>
<evidence type="ECO:0000256" key="13">
    <source>
        <dbReference type="ARBA" id="ARBA00044502"/>
    </source>
</evidence>
<evidence type="ECO:0000256" key="4">
    <source>
        <dbReference type="ARBA" id="ARBA00022723"/>
    </source>
</evidence>
<evidence type="ECO:0000256" key="12">
    <source>
        <dbReference type="ARBA" id="ARBA00023326"/>
    </source>
</evidence>
<dbReference type="InterPro" id="IPR035971">
    <property type="entry name" value="CBD_sf"/>
</dbReference>
<keyword evidence="10 15" id="KW-1015">Disulfide bond</keyword>
<keyword evidence="6 15" id="KW-0136">Cellulose degradation</keyword>
<evidence type="ECO:0000256" key="14">
    <source>
        <dbReference type="ARBA" id="ARBA00045077"/>
    </source>
</evidence>
<evidence type="ECO:0000256" key="3">
    <source>
        <dbReference type="ARBA" id="ARBA00022525"/>
    </source>
</evidence>
<evidence type="ECO:0000256" key="6">
    <source>
        <dbReference type="ARBA" id="ARBA00023001"/>
    </source>
</evidence>
<dbReference type="InterPro" id="IPR005103">
    <property type="entry name" value="AA9_LPMO"/>
</dbReference>
<evidence type="ECO:0000256" key="8">
    <source>
        <dbReference type="ARBA" id="ARBA00023008"/>
    </source>
</evidence>
<dbReference type="Gene3D" id="2.70.50.70">
    <property type="match status" value="1"/>
</dbReference>